<feature type="region of interest" description="Disordered" evidence="1">
    <location>
        <begin position="1087"/>
        <end position="1108"/>
    </location>
</feature>
<proteinExistence type="predicted"/>
<gene>
    <name evidence="3" type="ORF">Taro_005755</name>
</gene>
<comment type="caution">
    <text evidence="3">The sequence shown here is derived from an EMBL/GenBank/DDBJ whole genome shotgun (WGS) entry which is preliminary data.</text>
</comment>
<dbReference type="AlphaFoldDB" id="A0A843TV80"/>
<evidence type="ECO:0000313" key="4">
    <source>
        <dbReference type="Proteomes" id="UP000652761"/>
    </source>
</evidence>
<evidence type="ECO:0000313" key="3">
    <source>
        <dbReference type="EMBL" id="MQL73410.1"/>
    </source>
</evidence>
<evidence type="ECO:0000259" key="2">
    <source>
        <dbReference type="Pfam" id="PF10536"/>
    </source>
</evidence>
<keyword evidence="4" id="KW-1185">Reference proteome</keyword>
<feature type="domain" description="Aminotransferase-like plant mobile" evidence="2">
    <location>
        <begin position="261"/>
        <end position="700"/>
    </location>
</feature>
<dbReference type="PANTHER" id="PTHR46033">
    <property type="entry name" value="PROTEIN MAIN-LIKE 2"/>
    <property type="match status" value="1"/>
</dbReference>
<accession>A0A843TV80</accession>
<sequence length="1197" mass="134361">MPQGQGYLSRSDYAQRTRDKVILLDDMMPRFGAPRTTSHNLSSLDSGNDIVAQVNSGDLAINGGVDVSRISRRKGVYYYSQEEDYPEYLPSDPELFTFIQNFIPSHMTAGDLCLSVERRYLESAILKSRDSLLGTCAFSYPSFPLGFAIQHRLPRAVDLGSFSHDLESYTRSRKISPAVWNLMNSHQARLETNGLQLLPCHTRYVSGDYDNRCLLNRIVDLTSPSWYGNWSVLSSHIFHFGATEWLMGVLHHYGEILKSAGIYEAVEAALYDYPCHTGLLQALMERFNPRWNTFGTAEGETSIDLWSFHRISGLPISGHFYEEIVLDDLHTYRSNGAGQYILLYSLRFLTKVWRDLVLVERTDDPESPVANPRVSQNAWLRYFYNGPFCFFDNFATEGRRLEEYNQLSVGKPHHGRFIFAPENRGWNPRRLPDRTYLAAYLVYWLSSFVVPHGEEEQIRPGLIYPACLLAEGLKLAIAPAALANIFHGLGSLSSHSSPRDRKTLLPTHYLSVWAGLLLPGLCQTVDLPRPMAPLILLFRNRPCEDLINQLTGARYSLSFLPNGEQFLLQFGAVSRGIRPYSVRTSSGITYHLPHGGGSGVSLYKDWLLCIRPGVLVCRRGSSLVLEPYYPSRFARNFGYDQSVPLNAEFPLDVRLYRDHCLHMNAASWWNYFCREEVNSTCILPALEATGRIDLFYARWWFDRSNIFRLAPKKLKKFEETRLKKKGLPLILMNVEFLKAHFRGVMRSYLRRYNSKTSKKGKPDSGKQYYYGEMLPLDPIELLDRKATDIHAPVPFRGNTPIRILALLVSKRDRLYGLPIFFSLVKRRVLCLAPASTIESSYFPRNHRRAEKRFEVGIFEAYLSRGVVGGVPSRRTRTFPIMTDLPDLEMAAGGLRFLWRLYCPRCEETGVTMIVLKDQALTNFIVETTVPTKEEGATPKQSSFLDRSSCLARSNVILALTPPGGATLEYAFWFAFSTLNNVTEYEALISRGLTHRVGRSSGQQQLLARSKSMVGFQARPVALVAAPLTPAAPTPPATSIALALEDPTTLSEKFLRLQPLNYKKEYLLLCVGMVAQRAKVLERTIQAREAGGAKSSRPPQQQLVGPDLPGVARLQATPARLGRLRGSRGSLLKEGSRDCADTSVCAVPSPLPSPLPPPPPAAAAATAAGAPRRVAAGATARRRCCSFLSLFSSLSSVR</sequence>
<organism evidence="3 4">
    <name type="scientific">Colocasia esculenta</name>
    <name type="common">Wild taro</name>
    <name type="synonym">Arum esculentum</name>
    <dbReference type="NCBI Taxonomy" id="4460"/>
    <lineage>
        <taxon>Eukaryota</taxon>
        <taxon>Viridiplantae</taxon>
        <taxon>Streptophyta</taxon>
        <taxon>Embryophyta</taxon>
        <taxon>Tracheophyta</taxon>
        <taxon>Spermatophyta</taxon>
        <taxon>Magnoliopsida</taxon>
        <taxon>Liliopsida</taxon>
        <taxon>Araceae</taxon>
        <taxon>Aroideae</taxon>
        <taxon>Colocasieae</taxon>
        <taxon>Colocasia</taxon>
    </lineage>
</organism>
<name>A0A843TV80_COLES</name>
<dbReference type="InterPro" id="IPR044824">
    <property type="entry name" value="MAIN-like"/>
</dbReference>
<evidence type="ECO:0000256" key="1">
    <source>
        <dbReference type="SAM" id="MobiDB-lite"/>
    </source>
</evidence>
<dbReference type="EMBL" id="NMUH01000165">
    <property type="protein sequence ID" value="MQL73410.1"/>
    <property type="molecule type" value="Genomic_DNA"/>
</dbReference>
<dbReference type="PANTHER" id="PTHR46033:SF16">
    <property type="entry name" value="AMINOTRANSFERASE-LIKE PLANT MOBILE DOMAIN-CONTAINING PROTEIN"/>
    <property type="match status" value="1"/>
</dbReference>
<protein>
    <recommendedName>
        <fullName evidence="2">Aminotransferase-like plant mobile domain-containing protein</fullName>
    </recommendedName>
</protein>
<dbReference type="GO" id="GO:0010073">
    <property type="term" value="P:meristem maintenance"/>
    <property type="evidence" value="ECO:0007669"/>
    <property type="project" value="InterPro"/>
</dbReference>
<feature type="non-terminal residue" evidence="3">
    <location>
        <position position="1"/>
    </location>
</feature>
<dbReference type="Pfam" id="PF10536">
    <property type="entry name" value="PMD"/>
    <property type="match status" value="1"/>
</dbReference>
<dbReference type="OrthoDB" id="1642709at2759"/>
<dbReference type="Proteomes" id="UP000652761">
    <property type="component" value="Unassembled WGS sequence"/>
</dbReference>
<dbReference type="InterPro" id="IPR019557">
    <property type="entry name" value="AminoTfrase-like_pln_mobile"/>
</dbReference>
<reference evidence="3" key="1">
    <citation type="submission" date="2017-07" db="EMBL/GenBank/DDBJ databases">
        <title>Taro Niue Genome Assembly and Annotation.</title>
        <authorList>
            <person name="Atibalentja N."/>
            <person name="Keating K."/>
            <person name="Fields C.J."/>
        </authorList>
    </citation>
    <scope>NUCLEOTIDE SEQUENCE</scope>
    <source>
        <strain evidence="3">Niue_2</strain>
        <tissue evidence="3">Leaf</tissue>
    </source>
</reference>